<protein>
    <submittedName>
        <fullName evidence="2">Malto-oligosyltrehalose synthase</fullName>
    </submittedName>
</protein>
<dbReference type="RefSeq" id="WP_434026540.1">
    <property type="nucleotide sequence ID" value="NZ_BNBA01000016.1"/>
</dbReference>
<dbReference type="SUPFAM" id="SSF51445">
    <property type="entry name" value="(Trans)glycosidases"/>
    <property type="match status" value="1"/>
</dbReference>
<keyword evidence="3" id="KW-1185">Reference proteome</keyword>
<comment type="caution">
    <text evidence="2">The sequence shown here is derived from an EMBL/GenBank/DDBJ whole genome shotgun (WGS) entry which is preliminary data.</text>
</comment>
<reference evidence="2" key="2">
    <citation type="submission" date="2020-09" db="EMBL/GenBank/DDBJ databases">
        <authorList>
            <person name="Sun Q."/>
            <person name="Ohkuma M."/>
        </authorList>
    </citation>
    <scope>NUCLEOTIDE SEQUENCE</scope>
    <source>
        <strain evidence="2">JCM 13306</strain>
    </source>
</reference>
<dbReference type="FunFam" id="3.30.1590.10:FF:000002">
    <property type="entry name" value="Malto-oligosyltrehalose synthase"/>
    <property type="match status" value="1"/>
</dbReference>
<dbReference type="GO" id="GO:0030980">
    <property type="term" value="P:alpha-glucan catabolic process"/>
    <property type="evidence" value="ECO:0007669"/>
    <property type="project" value="TreeGrafter"/>
</dbReference>
<dbReference type="GO" id="GO:0047470">
    <property type="term" value="F:(1,4)-alpha-D-glucan 1-alpha-D-glucosylmutase activity"/>
    <property type="evidence" value="ECO:0007669"/>
    <property type="project" value="TreeGrafter"/>
</dbReference>
<dbReference type="InterPro" id="IPR017853">
    <property type="entry name" value="GH"/>
</dbReference>
<dbReference type="NCBIfam" id="TIGR02401">
    <property type="entry name" value="trehalose_TreY"/>
    <property type="match status" value="1"/>
</dbReference>
<dbReference type="Pfam" id="PF00128">
    <property type="entry name" value="Alpha-amylase"/>
    <property type="match status" value="1"/>
</dbReference>
<dbReference type="SMART" id="SM00642">
    <property type="entry name" value="Aamy"/>
    <property type="match status" value="1"/>
</dbReference>
<name>A0A919KI13_9XANT</name>
<accession>A0A919KI13</accession>
<evidence type="ECO:0000313" key="3">
    <source>
        <dbReference type="Proteomes" id="UP000623958"/>
    </source>
</evidence>
<proteinExistence type="predicted"/>
<dbReference type="PANTHER" id="PTHR10357:SF216">
    <property type="entry name" value="MALTOOLIGOSYL TREHALOSE SYNTHASE-RELATED"/>
    <property type="match status" value="1"/>
</dbReference>
<sequence length="847" mass="92251">MIPLRAAARLQLQASFGFDAAAAQVPYYAALGVSHLYLSPIGQAVPGSTHGYDNTDPGTVNPELGGEAGLVRLSRAARAHGMGLLLDIVPNHMATHATNPWWWDVLRHGRRSRHAQWFDIDWQAPGCDGKLLLPVLDRPLAQALREGRLQAVDADGQVQLAYDDQRFPLETDGAGMPVDGERLRQLIERQPYRLLWWRAGSDLVNYRRFLDIASLVALRMERAEVFEAVHALPLRLVAEGHVDGVRIDHIDGLADPRRYLRRLRAALDAAGRGRGLPAGSIALYVEKILPRGEDLPQGWRCDGTTGYDFMDQVGGWLHAASGRAPLAAAWRRLSGRDGDFDAEVRQARAELLRGPLQAEFMRAVAALSAAARHQPDARDFSPQMLARGLATLLCGVPGYRADGRAGLAADARERLQAAARAVGEGMPEAVRAAIAAVLPWLQGDDGAPAAQVASRRAARLRIEQLATALNAKAIEDTAYYRHGVLLSRNEVGSLPDAANFALDAAGFHAACRARAKRHPRALLTTATHDHKRGEDVRARLAVLSARPRWWIGQVERFEALAASCGLQALHGGDRWMLWQTLVAAWPPPLRPDDPDALRDLAVRIVAWQRKALREAKLSTSWIDPCPDYERAAQAGVQALLCEPRGQPLRRALWRAAQAIGPAGACNGLAQAALRLTVPGVPDLYQGCEGWDLSLVDPDNRRAVDYGLRQAWLHDERGWSALLHDWRDGAVKARLVARLLRLRHDHPALFSQGDYQPLPTPRIAGAQLLAFRRRQGGRDLVVAVARASGAGADPALPLPARTWGDARLALPPGRYRHVLAGTELDARGGRLAAPALFAGGPVAVLLST</sequence>
<dbReference type="InterPro" id="IPR012767">
    <property type="entry name" value="Trehalose_TreY"/>
</dbReference>
<dbReference type="EMBL" id="BNBA01000016">
    <property type="protein sequence ID" value="GHH54770.1"/>
    <property type="molecule type" value="Genomic_DNA"/>
</dbReference>
<dbReference type="GO" id="GO:0005992">
    <property type="term" value="P:trehalose biosynthetic process"/>
    <property type="evidence" value="ECO:0007669"/>
    <property type="project" value="TreeGrafter"/>
</dbReference>
<dbReference type="Gene3D" id="3.30.1590.10">
    <property type="entry name" value="Maltooligosyl trehalose synthase, domain 2"/>
    <property type="match status" value="1"/>
</dbReference>
<feature type="domain" description="Glycosyl hydrolase family 13 catalytic" evidence="1">
    <location>
        <begin position="17"/>
        <end position="420"/>
    </location>
</feature>
<dbReference type="AlphaFoldDB" id="A0A919KI13"/>
<evidence type="ECO:0000313" key="2">
    <source>
        <dbReference type="EMBL" id="GHH54770.1"/>
    </source>
</evidence>
<evidence type="ECO:0000259" key="1">
    <source>
        <dbReference type="SMART" id="SM00642"/>
    </source>
</evidence>
<dbReference type="InterPro" id="IPR006047">
    <property type="entry name" value="GH13_cat_dom"/>
</dbReference>
<organism evidence="2 3">
    <name type="scientific">Xanthomonas boreopolis</name>
    <dbReference type="NCBI Taxonomy" id="86183"/>
    <lineage>
        <taxon>Bacteria</taxon>
        <taxon>Pseudomonadati</taxon>
        <taxon>Pseudomonadota</taxon>
        <taxon>Gammaproteobacteria</taxon>
        <taxon>Lysobacterales</taxon>
        <taxon>Lysobacteraceae</taxon>
        <taxon>Xanthomonas</taxon>
    </lineage>
</organism>
<dbReference type="Gene3D" id="1.10.10.470">
    <property type="entry name" value="Maltooligosyl trehalose synthase, domain 4"/>
    <property type="match status" value="1"/>
</dbReference>
<dbReference type="Proteomes" id="UP000623958">
    <property type="component" value="Unassembled WGS sequence"/>
</dbReference>
<dbReference type="InterPro" id="IPR013797">
    <property type="entry name" value="Maltooligo_trehalose_synth_4"/>
</dbReference>
<dbReference type="CDD" id="cd11336">
    <property type="entry name" value="AmyAc_MTSase"/>
    <property type="match status" value="1"/>
</dbReference>
<dbReference type="Gene3D" id="3.20.20.80">
    <property type="entry name" value="Glycosidases"/>
    <property type="match status" value="2"/>
</dbReference>
<reference evidence="2" key="1">
    <citation type="journal article" date="2014" name="Int. J. Syst. Evol. Microbiol.">
        <title>Complete genome sequence of Corynebacterium casei LMG S-19264T (=DSM 44701T), isolated from a smear-ripened cheese.</title>
        <authorList>
            <consortium name="US DOE Joint Genome Institute (JGI-PGF)"/>
            <person name="Walter F."/>
            <person name="Albersmeier A."/>
            <person name="Kalinowski J."/>
            <person name="Ruckert C."/>
        </authorList>
    </citation>
    <scope>NUCLEOTIDE SEQUENCE</scope>
    <source>
        <strain evidence="2">JCM 13306</strain>
    </source>
</reference>
<dbReference type="PANTHER" id="PTHR10357">
    <property type="entry name" value="ALPHA-AMYLASE FAMILY MEMBER"/>
    <property type="match status" value="1"/>
</dbReference>
<gene>
    <name evidence="2" type="primary">glgY</name>
    <name evidence="2" type="ORF">GCM10009090_22100</name>
</gene>